<gene>
    <name evidence="1" type="ORF">LTS18_009880</name>
</gene>
<comment type="caution">
    <text evidence="1">The sequence shown here is derived from an EMBL/GenBank/DDBJ whole genome shotgun (WGS) entry which is preliminary data.</text>
</comment>
<evidence type="ECO:0000313" key="1">
    <source>
        <dbReference type="EMBL" id="KAK3077572.1"/>
    </source>
</evidence>
<proteinExistence type="predicted"/>
<keyword evidence="2" id="KW-1185">Reference proteome</keyword>
<sequence length="106" mass="11876">QGLETPFEQQDCNSARGRSGPSNMFQWPKDPTWHPAHRLVVKATLELENDPEAGTKALYAYDENARTTYSATQPHGLKDRPQIVGARQQTFVVSSPAALRTLIRRT</sequence>
<name>A0ACC3DM24_9PEZI</name>
<organism evidence="1 2">
    <name type="scientific">Coniosporium uncinatum</name>
    <dbReference type="NCBI Taxonomy" id="93489"/>
    <lineage>
        <taxon>Eukaryota</taxon>
        <taxon>Fungi</taxon>
        <taxon>Dikarya</taxon>
        <taxon>Ascomycota</taxon>
        <taxon>Pezizomycotina</taxon>
        <taxon>Dothideomycetes</taxon>
        <taxon>Dothideomycetes incertae sedis</taxon>
        <taxon>Coniosporium</taxon>
    </lineage>
</organism>
<dbReference type="Proteomes" id="UP001186974">
    <property type="component" value="Unassembled WGS sequence"/>
</dbReference>
<dbReference type="EMBL" id="JAWDJW010002715">
    <property type="protein sequence ID" value="KAK3077572.1"/>
    <property type="molecule type" value="Genomic_DNA"/>
</dbReference>
<accession>A0ACC3DM24</accession>
<reference evidence="1" key="1">
    <citation type="submission" date="2024-09" db="EMBL/GenBank/DDBJ databases">
        <title>Black Yeasts Isolated from many extreme environments.</title>
        <authorList>
            <person name="Coleine C."/>
            <person name="Stajich J.E."/>
            <person name="Selbmann L."/>
        </authorList>
    </citation>
    <scope>NUCLEOTIDE SEQUENCE</scope>
    <source>
        <strain evidence="1">CCFEE 5737</strain>
    </source>
</reference>
<protein>
    <submittedName>
        <fullName evidence="1">Uncharacterized protein</fullName>
    </submittedName>
</protein>
<feature type="non-terminal residue" evidence="1">
    <location>
        <position position="1"/>
    </location>
</feature>
<evidence type="ECO:0000313" key="2">
    <source>
        <dbReference type="Proteomes" id="UP001186974"/>
    </source>
</evidence>